<dbReference type="Proteomes" id="UP001597083">
    <property type="component" value="Unassembled WGS sequence"/>
</dbReference>
<name>A0ABW3CM84_9ACTN</name>
<protein>
    <submittedName>
        <fullName evidence="1">Uncharacterized protein</fullName>
    </submittedName>
</protein>
<accession>A0ABW3CM84</accession>
<reference evidence="2" key="1">
    <citation type="journal article" date="2019" name="Int. J. Syst. Evol. Microbiol.">
        <title>The Global Catalogue of Microorganisms (GCM) 10K type strain sequencing project: providing services to taxonomists for standard genome sequencing and annotation.</title>
        <authorList>
            <consortium name="The Broad Institute Genomics Platform"/>
            <consortium name="The Broad Institute Genome Sequencing Center for Infectious Disease"/>
            <person name="Wu L."/>
            <person name="Ma J."/>
        </authorList>
    </citation>
    <scope>NUCLEOTIDE SEQUENCE [LARGE SCALE GENOMIC DNA]</scope>
    <source>
        <strain evidence="2">JCM 31696</strain>
    </source>
</reference>
<comment type="caution">
    <text evidence="1">The sequence shown here is derived from an EMBL/GenBank/DDBJ whole genome shotgun (WGS) entry which is preliminary data.</text>
</comment>
<sequence>AARKRDSSLRPVTWSAVRFLDDLAYGAGVWRGCAKQRTVRPLLPHLWWTSRDGLGSDKG</sequence>
<feature type="non-terminal residue" evidence="1">
    <location>
        <position position="1"/>
    </location>
</feature>
<organism evidence="1 2">
    <name type="scientific">Actinomadura adrarensis</name>
    <dbReference type="NCBI Taxonomy" id="1819600"/>
    <lineage>
        <taxon>Bacteria</taxon>
        <taxon>Bacillati</taxon>
        <taxon>Actinomycetota</taxon>
        <taxon>Actinomycetes</taxon>
        <taxon>Streptosporangiales</taxon>
        <taxon>Thermomonosporaceae</taxon>
        <taxon>Actinomadura</taxon>
    </lineage>
</organism>
<keyword evidence="2" id="KW-1185">Reference proteome</keyword>
<gene>
    <name evidence="1" type="ORF">ACFQ07_21615</name>
</gene>
<evidence type="ECO:0000313" key="1">
    <source>
        <dbReference type="EMBL" id="MFD0854853.1"/>
    </source>
</evidence>
<evidence type="ECO:0000313" key="2">
    <source>
        <dbReference type="Proteomes" id="UP001597083"/>
    </source>
</evidence>
<dbReference type="EMBL" id="JBHTIR010003217">
    <property type="protein sequence ID" value="MFD0854853.1"/>
    <property type="molecule type" value="Genomic_DNA"/>
</dbReference>
<proteinExistence type="predicted"/>